<feature type="transmembrane region" description="Helical" evidence="7">
    <location>
        <begin position="197"/>
        <end position="222"/>
    </location>
</feature>
<dbReference type="PANTHER" id="PTHR33048:SF96">
    <property type="entry name" value="INTEGRAL MEMBRANE PROTEIN"/>
    <property type="match status" value="1"/>
</dbReference>
<dbReference type="InterPro" id="IPR049326">
    <property type="entry name" value="Rhodopsin_dom_fungi"/>
</dbReference>
<comment type="caution">
    <text evidence="9">The sequence shown here is derived from an EMBL/GenBank/DDBJ whole genome shotgun (WGS) entry which is preliminary data.</text>
</comment>
<evidence type="ECO:0000256" key="6">
    <source>
        <dbReference type="SAM" id="MobiDB-lite"/>
    </source>
</evidence>
<keyword evidence="10" id="KW-1185">Reference proteome</keyword>
<keyword evidence="4 7" id="KW-0472">Membrane</keyword>
<organism evidence="9 10">
    <name type="scientific">Phialemonium thermophilum</name>
    <dbReference type="NCBI Taxonomy" id="223376"/>
    <lineage>
        <taxon>Eukaryota</taxon>
        <taxon>Fungi</taxon>
        <taxon>Dikarya</taxon>
        <taxon>Ascomycota</taxon>
        <taxon>Pezizomycotina</taxon>
        <taxon>Sordariomycetes</taxon>
        <taxon>Sordariomycetidae</taxon>
        <taxon>Cephalothecales</taxon>
        <taxon>Cephalothecaceae</taxon>
        <taxon>Phialemonium</taxon>
    </lineage>
</organism>
<feature type="transmembrane region" description="Helical" evidence="7">
    <location>
        <begin position="166"/>
        <end position="190"/>
    </location>
</feature>
<proteinExistence type="inferred from homology"/>
<feature type="transmembrane region" description="Helical" evidence="7">
    <location>
        <begin position="90"/>
        <end position="112"/>
    </location>
</feature>
<evidence type="ECO:0000313" key="9">
    <source>
        <dbReference type="EMBL" id="KAL1853549.1"/>
    </source>
</evidence>
<evidence type="ECO:0000256" key="5">
    <source>
        <dbReference type="ARBA" id="ARBA00038359"/>
    </source>
</evidence>
<evidence type="ECO:0000259" key="8">
    <source>
        <dbReference type="Pfam" id="PF20684"/>
    </source>
</evidence>
<gene>
    <name evidence="9" type="ORF">VTK73DRAFT_8999</name>
</gene>
<keyword evidence="2 7" id="KW-0812">Transmembrane</keyword>
<evidence type="ECO:0000256" key="3">
    <source>
        <dbReference type="ARBA" id="ARBA00022989"/>
    </source>
</evidence>
<keyword evidence="3 7" id="KW-1133">Transmembrane helix</keyword>
<comment type="similarity">
    <text evidence="5">Belongs to the SAT4 family.</text>
</comment>
<protein>
    <recommendedName>
        <fullName evidence="8">Rhodopsin domain-containing protein</fullName>
    </recommendedName>
</protein>
<name>A0ABR3W5L3_9PEZI</name>
<dbReference type="PANTHER" id="PTHR33048">
    <property type="entry name" value="PTH11-LIKE INTEGRAL MEMBRANE PROTEIN (AFU_ORTHOLOGUE AFUA_5G11245)"/>
    <property type="match status" value="1"/>
</dbReference>
<evidence type="ECO:0000313" key="10">
    <source>
        <dbReference type="Proteomes" id="UP001586593"/>
    </source>
</evidence>
<dbReference type="EMBL" id="JAZHXJ010000699">
    <property type="protein sequence ID" value="KAL1853549.1"/>
    <property type="molecule type" value="Genomic_DNA"/>
</dbReference>
<feature type="region of interest" description="Disordered" evidence="6">
    <location>
        <begin position="32"/>
        <end position="51"/>
    </location>
</feature>
<feature type="domain" description="Rhodopsin" evidence="8">
    <location>
        <begin position="108"/>
        <end position="341"/>
    </location>
</feature>
<reference evidence="9 10" key="1">
    <citation type="journal article" date="2024" name="Commun. Biol.">
        <title>Comparative genomic analysis of thermophilic fungi reveals convergent evolutionary adaptations and gene losses.</title>
        <authorList>
            <person name="Steindorff A.S."/>
            <person name="Aguilar-Pontes M.V."/>
            <person name="Robinson A.J."/>
            <person name="Andreopoulos B."/>
            <person name="LaButti K."/>
            <person name="Kuo A."/>
            <person name="Mondo S."/>
            <person name="Riley R."/>
            <person name="Otillar R."/>
            <person name="Haridas S."/>
            <person name="Lipzen A."/>
            <person name="Grimwood J."/>
            <person name="Schmutz J."/>
            <person name="Clum A."/>
            <person name="Reid I.D."/>
            <person name="Moisan M.C."/>
            <person name="Butler G."/>
            <person name="Nguyen T.T.M."/>
            <person name="Dewar K."/>
            <person name="Conant G."/>
            <person name="Drula E."/>
            <person name="Henrissat B."/>
            <person name="Hansel C."/>
            <person name="Singer S."/>
            <person name="Hutchinson M.I."/>
            <person name="de Vries R.P."/>
            <person name="Natvig D.O."/>
            <person name="Powell A.J."/>
            <person name="Tsang A."/>
            <person name="Grigoriev I.V."/>
        </authorList>
    </citation>
    <scope>NUCLEOTIDE SEQUENCE [LARGE SCALE GENOMIC DNA]</scope>
    <source>
        <strain evidence="9 10">ATCC 24622</strain>
    </source>
</reference>
<feature type="region of interest" description="Disordered" evidence="6">
    <location>
        <begin position="396"/>
        <end position="428"/>
    </location>
</feature>
<feature type="transmembrane region" description="Helical" evidence="7">
    <location>
        <begin position="248"/>
        <end position="270"/>
    </location>
</feature>
<dbReference type="Pfam" id="PF20684">
    <property type="entry name" value="Fung_rhodopsin"/>
    <property type="match status" value="1"/>
</dbReference>
<dbReference type="InterPro" id="IPR052337">
    <property type="entry name" value="SAT4-like"/>
</dbReference>
<dbReference type="Proteomes" id="UP001586593">
    <property type="component" value="Unassembled WGS sequence"/>
</dbReference>
<evidence type="ECO:0000256" key="1">
    <source>
        <dbReference type="ARBA" id="ARBA00004141"/>
    </source>
</evidence>
<evidence type="ECO:0000256" key="4">
    <source>
        <dbReference type="ARBA" id="ARBA00023136"/>
    </source>
</evidence>
<sequence>MALYELPPLPLQPCFSLSLRPYASRAFLESRNTRHDGEQTTCGRPVTDRTPSSTALRAIEDALLTRSRNHPMADDGPAASLPPDDNLSPIVLGTGFSLLGVALATTLLRLCSRRFFGNLSWDDYTIAATAALAVARQVLQAVQAHYGNGRHRVYISESDYVTNRMLVWVAQILLFVASPLLKVSVCLLLLRVKNTPAVAVVLGCVMAGLVAVNLAYVVVLLAECSPVSAYWKGGGKCWNSKVRIYVNYFAIAYGILTDLICSLLPLLVLWKTSMPRGRKLMIWGLMSLGLLATGFGIARALSLRLHTNDITWDYCITTIWSNLELLVGITATNLSLSRSMWAFLRARFRRRRHSRNRHKPAGVRQSDGSDTADHIPAPLLGLEGLALTAELGRLGSEEGPNRVRNRLGSMEGSGSTATGAADGTMCTP</sequence>
<feature type="region of interest" description="Disordered" evidence="6">
    <location>
        <begin position="353"/>
        <end position="372"/>
    </location>
</feature>
<comment type="subcellular location">
    <subcellularLocation>
        <location evidence="1">Membrane</location>
        <topology evidence="1">Multi-pass membrane protein</topology>
    </subcellularLocation>
</comment>
<accession>A0ABR3W5L3</accession>
<evidence type="ECO:0000256" key="2">
    <source>
        <dbReference type="ARBA" id="ARBA00022692"/>
    </source>
</evidence>
<feature type="compositionally biased region" description="Low complexity" evidence="6">
    <location>
        <begin position="408"/>
        <end position="428"/>
    </location>
</feature>
<feature type="transmembrane region" description="Helical" evidence="7">
    <location>
        <begin position="282"/>
        <end position="305"/>
    </location>
</feature>
<evidence type="ECO:0000256" key="7">
    <source>
        <dbReference type="SAM" id="Phobius"/>
    </source>
</evidence>